<dbReference type="SUPFAM" id="SSF53335">
    <property type="entry name" value="S-adenosyl-L-methionine-dependent methyltransferases"/>
    <property type="match status" value="1"/>
</dbReference>
<evidence type="ECO:0000256" key="3">
    <source>
        <dbReference type="PROSITE-ProRule" id="PRU00529"/>
    </source>
</evidence>
<evidence type="ECO:0000259" key="4">
    <source>
        <dbReference type="PROSITE" id="PS51165"/>
    </source>
</evidence>
<organism evidence="5 6">
    <name type="scientific">Syntrophotalea acetylenivorans</name>
    <dbReference type="NCBI Taxonomy" id="1842532"/>
    <lineage>
        <taxon>Bacteria</taxon>
        <taxon>Pseudomonadati</taxon>
        <taxon>Thermodesulfobacteriota</taxon>
        <taxon>Desulfuromonadia</taxon>
        <taxon>Desulfuromonadales</taxon>
        <taxon>Syntrophotaleaceae</taxon>
        <taxon>Syntrophotalea</taxon>
    </lineage>
</organism>
<dbReference type="Pfam" id="PF02926">
    <property type="entry name" value="THUMP"/>
    <property type="match status" value="1"/>
</dbReference>
<dbReference type="PROSITE" id="PS00092">
    <property type="entry name" value="N6_MTASE"/>
    <property type="match status" value="1"/>
</dbReference>
<protein>
    <recommendedName>
        <fullName evidence="4">THUMP domain-containing protein</fullName>
    </recommendedName>
</protein>
<dbReference type="PANTHER" id="PTHR47313">
    <property type="entry name" value="RIBOSOMAL RNA LARGE SUBUNIT METHYLTRANSFERASE K/L"/>
    <property type="match status" value="1"/>
</dbReference>
<evidence type="ECO:0000313" key="6">
    <source>
        <dbReference type="Proteomes" id="UP000182517"/>
    </source>
</evidence>
<dbReference type="InterPro" id="IPR000241">
    <property type="entry name" value="RlmKL-like_Mtase"/>
</dbReference>
<evidence type="ECO:0000313" key="5">
    <source>
        <dbReference type="EMBL" id="APG27760.1"/>
    </source>
</evidence>
<dbReference type="Proteomes" id="UP000182517">
    <property type="component" value="Chromosome"/>
</dbReference>
<proteinExistence type="predicted"/>
<gene>
    <name evidence="5" type="ORF">A7E78_07865</name>
</gene>
<dbReference type="EMBL" id="CP015519">
    <property type="protein sequence ID" value="APG27760.1"/>
    <property type="molecule type" value="Genomic_DNA"/>
</dbReference>
<dbReference type="InterPro" id="IPR054170">
    <property type="entry name" value="RlmL_1st"/>
</dbReference>
<dbReference type="GO" id="GO:0008990">
    <property type="term" value="F:rRNA (guanine-N2-)-methyltransferase activity"/>
    <property type="evidence" value="ECO:0007669"/>
    <property type="project" value="TreeGrafter"/>
</dbReference>
<dbReference type="InterPro" id="IPR004114">
    <property type="entry name" value="THUMP_dom"/>
</dbReference>
<dbReference type="OrthoDB" id="9809404at2"/>
<reference evidence="5 6" key="1">
    <citation type="journal article" date="2017" name="Genome Announc.">
        <title>Complete Genome Sequences of Two Acetylene-Fermenting Pelobacter acetylenicus Strains.</title>
        <authorList>
            <person name="Sutton J.M."/>
            <person name="Baesman S.M."/>
            <person name="Fierst J.L."/>
            <person name="Poret-Peterson A.T."/>
            <person name="Oremland R.S."/>
            <person name="Dunlap D.S."/>
            <person name="Akob D.M."/>
        </authorList>
    </citation>
    <scope>NUCLEOTIDE SEQUENCE [LARGE SCALE GENOMIC DNA]</scope>
    <source>
        <strain evidence="5 6">SFB93</strain>
    </source>
</reference>
<evidence type="ECO:0000256" key="1">
    <source>
        <dbReference type="ARBA" id="ARBA00022603"/>
    </source>
</evidence>
<evidence type="ECO:0000256" key="2">
    <source>
        <dbReference type="ARBA" id="ARBA00022679"/>
    </source>
</evidence>
<dbReference type="Gene3D" id="3.40.50.150">
    <property type="entry name" value="Vaccinia Virus protein VP39"/>
    <property type="match status" value="1"/>
</dbReference>
<feature type="domain" description="THUMP" evidence="4">
    <location>
        <begin position="47"/>
        <end position="153"/>
    </location>
</feature>
<dbReference type="PROSITE" id="PS51165">
    <property type="entry name" value="THUMP"/>
    <property type="match status" value="1"/>
</dbReference>
<dbReference type="InterPro" id="IPR002052">
    <property type="entry name" value="DNA_methylase_N6_adenine_CS"/>
</dbReference>
<dbReference type="Pfam" id="PF22020">
    <property type="entry name" value="RlmL_1st"/>
    <property type="match status" value="1"/>
</dbReference>
<dbReference type="GO" id="GO:0003723">
    <property type="term" value="F:RNA binding"/>
    <property type="evidence" value="ECO:0007669"/>
    <property type="project" value="UniProtKB-UniRule"/>
</dbReference>
<dbReference type="GO" id="GO:0070043">
    <property type="term" value="F:rRNA (guanine-N7-)-methyltransferase activity"/>
    <property type="evidence" value="ECO:0007669"/>
    <property type="project" value="TreeGrafter"/>
</dbReference>
<dbReference type="Pfam" id="PF01170">
    <property type="entry name" value="UPF0020"/>
    <property type="match status" value="1"/>
</dbReference>
<name>A0A1L3GPF4_9BACT</name>
<keyword evidence="2" id="KW-0808">Transferase</keyword>
<dbReference type="KEGG" id="pef:A7E78_07865"/>
<dbReference type="STRING" id="1842532.A7E78_07865"/>
<dbReference type="CDD" id="cd11715">
    <property type="entry name" value="THUMP_AdoMetMT"/>
    <property type="match status" value="1"/>
</dbReference>
<dbReference type="InterPro" id="IPR029063">
    <property type="entry name" value="SAM-dependent_MTases_sf"/>
</dbReference>
<dbReference type="RefSeq" id="WP_072283727.1">
    <property type="nucleotide sequence ID" value="NZ_CP015519.1"/>
</dbReference>
<keyword evidence="6" id="KW-1185">Reference proteome</keyword>
<keyword evidence="3" id="KW-0694">RNA-binding</keyword>
<sequence>MKKHTEQLFAATAPGLEGVCATELIALGIPGVKAVPGGVEFCGGLRELYLTNLWLRTASRVVARLGEVRCRDFPTLYRKALRLPWGRYVKPGTRLQVRVTSRRSRLQHTERISDTLKEAMVKALGGVGAEENVPKQLLIVSLEDDICRLSLDSSGELLHRRGYRQDIGPAPLRETLAAGILMLLDWQGNRPLFDPMCGSGTFLVEGALLALQRPPGAQRKFAFMDWPRYRPGLWQALLLEAAKQEKNSCPMLVGADRETTVIDAARQNAKRAGVEEYLSFQPLELNQHFSPPAAPPGLALSNPPYGTRLGRGELDDTYRALGRVYRQVLPEWQRAFLCPEPRLAKRIGLPLAQAASLQNGGIRVGLFTVE</sequence>
<keyword evidence="1" id="KW-0489">Methyltransferase</keyword>
<dbReference type="PANTHER" id="PTHR47313:SF1">
    <property type="entry name" value="RIBOSOMAL RNA LARGE SUBUNIT METHYLTRANSFERASE K_L"/>
    <property type="match status" value="1"/>
</dbReference>
<dbReference type="Gene3D" id="3.30.2130.30">
    <property type="match status" value="1"/>
</dbReference>
<dbReference type="AlphaFoldDB" id="A0A1L3GPF4"/>
<accession>A0A1L3GPF4</accession>